<dbReference type="Gene3D" id="3.40.630.10">
    <property type="entry name" value="Zn peptidases"/>
    <property type="match status" value="1"/>
</dbReference>
<reference evidence="2 3" key="1">
    <citation type="journal article" date="2016" name="Front. Microbiol.">
        <title>Fuerstia marisgermanicae gen. nov., sp. nov., an Unusual Member of the Phylum Planctomycetes from the German Wadden Sea.</title>
        <authorList>
            <person name="Kohn T."/>
            <person name="Heuer A."/>
            <person name="Jogler M."/>
            <person name="Vollmers J."/>
            <person name="Boedeker C."/>
            <person name="Bunk B."/>
            <person name="Rast P."/>
            <person name="Borchert D."/>
            <person name="Glockner I."/>
            <person name="Freese H.M."/>
            <person name="Klenk H.P."/>
            <person name="Overmann J."/>
            <person name="Kaster A.K."/>
            <person name="Rohde M."/>
            <person name="Wiegand S."/>
            <person name="Jogler C."/>
        </authorList>
    </citation>
    <scope>NUCLEOTIDE SEQUENCE [LARGE SCALE GENOMIC DNA]</scope>
    <source>
        <strain evidence="2 3">NH11</strain>
    </source>
</reference>
<dbReference type="EMBL" id="CP017641">
    <property type="protein sequence ID" value="APZ96138.1"/>
    <property type="molecule type" value="Genomic_DNA"/>
</dbReference>
<protein>
    <recommendedName>
        <fullName evidence="4">Peptidase M14 carboxypeptidase A domain-containing protein</fullName>
    </recommendedName>
</protein>
<dbReference type="RefSeq" id="WP_145944438.1">
    <property type="nucleotide sequence ID" value="NZ_CP017641.1"/>
</dbReference>
<dbReference type="AlphaFoldDB" id="A0A1P8WQ09"/>
<dbReference type="KEGG" id="fmr:Fuma_05806"/>
<name>A0A1P8WQ09_9PLAN</name>
<organism evidence="2 3">
    <name type="scientific">Fuerstiella marisgermanici</name>
    <dbReference type="NCBI Taxonomy" id="1891926"/>
    <lineage>
        <taxon>Bacteria</taxon>
        <taxon>Pseudomonadati</taxon>
        <taxon>Planctomycetota</taxon>
        <taxon>Planctomycetia</taxon>
        <taxon>Planctomycetales</taxon>
        <taxon>Planctomycetaceae</taxon>
        <taxon>Fuerstiella</taxon>
    </lineage>
</organism>
<dbReference type="Proteomes" id="UP000187735">
    <property type="component" value="Chromosome"/>
</dbReference>
<proteinExistence type="predicted"/>
<keyword evidence="3" id="KW-1185">Reference proteome</keyword>
<dbReference type="OrthoDB" id="9802862at2"/>
<accession>A0A1P8WQ09</accession>
<feature type="region of interest" description="Disordered" evidence="1">
    <location>
        <begin position="301"/>
        <end position="324"/>
    </location>
</feature>
<evidence type="ECO:0000256" key="1">
    <source>
        <dbReference type="SAM" id="MobiDB-lite"/>
    </source>
</evidence>
<evidence type="ECO:0000313" key="2">
    <source>
        <dbReference type="EMBL" id="APZ96138.1"/>
    </source>
</evidence>
<evidence type="ECO:0008006" key="4">
    <source>
        <dbReference type="Google" id="ProtNLM"/>
    </source>
</evidence>
<gene>
    <name evidence="2" type="ORF">Fuma_05806</name>
</gene>
<dbReference type="STRING" id="1891926.Fuma_05806"/>
<evidence type="ECO:0000313" key="3">
    <source>
        <dbReference type="Proteomes" id="UP000187735"/>
    </source>
</evidence>
<dbReference type="SUPFAM" id="SSF53187">
    <property type="entry name" value="Zn-dependent exopeptidases"/>
    <property type="match status" value="1"/>
</dbReference>
<sequence length="324" mass="35682">MWFLTHIRRVRTLRHTLYLTLLLISFTLSGCSSVPKFDSTPTVDVTTRSVADIPMPVFDQSEAKSPRIASSDLTRGIVSAPKPFAWEELGKSAGDRPVQAISVGQGGYRTLILGSLSGHDPAAIDLTEKLAQHIHQNGIILGGIEATIVRNANPDGEAMQKGTNANGVVLNRQFTDRSAVPKPLSAEEPEIRLLRELLNKTRPQRVIHIRTFPGTKGAMAASAGAAATAREVADWLDFDFYSLPEGSRPGTLERYLSEQESQQMITFAFPRETDEEVVWEEFGDSLLNLLLHDDYQTRTLARQQDASSSADRRGIKNSPMPSED</sequence>